<sequence length="209" mass="23876">MIYQHLSTRENEVISREHSRATLDPLTRLYGYDFGRWKAQHFPEHFWSTSYVGATFSQELVENYYRSSTFIFGDDPGVLRKWLATDEFKMGLLPKELVGSVEIRLNAVSHDRGSFRAYIFGVPKSPGRMQEALDGLFELKAGARVCVRFLTEAKTTEERDEHCAAAITILFPSEHVEKLTAYKVKFVVDEGHVHDLADTMAQDWASVHG</sequence>
<dbReference type="OrthoDB" id="3795413at2759"/>
<organism evidence="1 2">
    <name type="scientific">Clathrospora elynae</name>
    <dbReference type="NCBI Taxonomy" id="706981"/>
    <lineage>
        <taxon>Eukaryota</taxon>
        <taxon>Fungi</taxon>
        <taxon>Dikarya</taxon>
        <taxon>Ascomycota</taxon>
        <taxon>Pezizomycotina</taxon>
        <taxon>Dothideomycetes</taxon>
        <taxon>Pleosporomycetidae</taxon>
        <taxon>Pleosporales</taxon>
        <taxon>Diademaceae</taxon>
        <taxon>Clathrospora</taxon>
    </lineage>
</organism>
<keyword evidence="2" id="KW-1185">Reference proteome</keyword>
<dbReference type="EMBL" id="ML976309">
    <property type="protein sequence ID" value="KAF1935131.1"/>
    <property type="molecule type" value="Genomic_DNA"/>
</dbReference>
<protein>
    <submittedName>
        <fullName evidence="1">Uncharacterized protein</fullName>
    </submittedName>
</protein>
<name>A0A6A5S3A3_9PLEO</name>
<accession>A0A6A5S3A3</accession>
<evidence type="ECO:0000313" key="1">
    <source>
        <dbReference type="EMBL" id="KAF1935131.1"/>
    </source>
</evidence>
<dbReference type="AlphaFoldDB" id="A0A6A5S3A3"/>
<proteinExistence type="predicted"/>
<gene>
    <name evidence="1" type="ORF">EJ02DRAFT_460634</name>
</gene>
<reference evidence="1" key="1">
    <citation type="journal article" date="2020" name="Stud. Mycol.">
        <title>101 Dothideomycetes genomes: a test case for predicting lifestyles and emergence of pathogens.</title>
        <authorList>
            <person name="Haridas S."/>
            <person name="Albert R."/>
            <person name="Binder M."/>
            <person name="Bloem J."/>
            <person name="Labutti K."/>
            <person name="Salamov A."/>
            <person name="Andreopoulos B."/>
            <person name="Baker S."/>
            <person name="Barry K."/>
            <person name="Bills G."/>
            <person name="Bluhm B."/>
            <person name="Cannon C."/>
            <person name="Castanera R."/>
            <person name="Culley D."/>
            <person name="Daum C."/>
            <person name="Ezra D."/>
            <person name="Gonzalez J."/>
            <person name="Henrissat B."/>
            <person name="Kuo A."/>
            <person name="Liang C."/>
            <person name="Lipzen A."/>
            <person name="Lutzoni F."/>
            <person name="Magnuson J."/>
            <person name="Mondo S."/>
            <person name="Nolan M."/>
            <person name="Ohm R."/>
            <person name="Pangilinan J."/>
            <person name="Park H.-J."/>
            <person name="Ramirez L."/>
            <person name="Alfaro M."/>
            <person name="Sun H."/>
            <person name="Tritt A."/>
            <person name="Yoshinaga Y."/>
            <person name="Zwiers L.-H."/>
            <person name="Turgeon B."/>
            <person name="Goodwin S."/>
            <person name="Spatafora J."/>
            <person name="Crous P."/>
            <person name="Grigoriev I."/>
        </authorList>
    </citation>
    <scope>NUCLEOTIDE SEQUENCE</scope>
    <source>
        <strain evidence="1">CBS 161.51</strain>
    </source>
</reference>
<dbReference type="Proteomes" id="UP000800038">
    <property type="component" value="Unassembled WGS sequence"/>
</dbReference>
<evidence type="ECO:0000313" key="2">
    <source>
        <dbReference type="Proteomes" id="UP000800038"/>
    </source>
</evidence>